<evidence type="ECO:0000256" key="1">
    <source>
        <dbReference type="ARBA" id="ARBA00022729"/>
    </source>
</evidence>
<dbReference type="Proteomes" id="UP001187192">
    <property type="component" value="Unassembled WGS sequence"/>
</dbReference>
<dbReference type="SUPFAM" id="SSF52058">
    <property type="entry name" value="L domain-like"/>
    <property type="match status" value="1"/>
</dbReference>
<comment type="caution">
    <text evidence="2">The sequence shown here is derived from an EMBL/GenBank/DDBJ whole genome shotgun (WGS) entry which is preliminary data.</text>
</comment>
<proteinExistence type="predicted"/>
<dbReference type="InterPro" id="IPR001611">
    <property type="entry name" value="Leu-rich_rpt"/>
</dbReference>
<dbReference type="Pfam" id="PF13855">
    <property type="entry name" value="LRR_8"/>
    <property type="match status" value="1"/>
</dbReference>
<reference evidence="2" key="1">
    <citation type="submission" date="2023-07" db="EMBL/GenBank/DDBJ databases">
        <title>draft genome sequence of fig (Ficus carica).</title>
        <authorList>
            <person name="Takahashi T."/>
            <person name="Nishimura K."/>
        </authorList>
    </citation>
    <scope>NUCLEOTIDE SEQUENCE</scope>
</reference>
<keyword evidence="1" id="KW-0732">Signal</keyword>
<dbReference type="PANTHER" id="PTHR48060:SF21">
    <property type="entry name" value="L DOMAIN-LIKE PROTEIN"/>
    <property type="match status" value="1"/>
</dbReference>
<protein>
    <submittedName>
        <fullName evidence="2">Uncharacterized protein</fullName>
    </submittedName>
</protein>
<dbReference type="EMBL" id="BTGU01000203">
    <property type="protein sequence ID" value="GMN64961.1"/>
    <property type="molecule type" value="Genomic_DNA"/>
</dbReference>
<keyword evidence="3" id="KW-1185">Reference proteome</keyword>
<sequence length="278" mass="31361">MSDLSTVPLVSLMNLSSSLTSLDLRSCQLHGELPDNIFQSHNLQRLRLRGNHLSGPIPWSSLNLESLIYLDLSSNKFIGQLPEVFSNSTKKFSSYDSSKYPLGSFPSNLESLYLSRNLLNGSIPSWIFELPNLVNLGIGRNKLHGVIPRSIFQQVKLQYLDLSSPAFTVNVELEDLSKLKELDTLDLSFNNVSWNYNNSKNYTLNNRLDLVLSSCNLTEFPLFLKSMQRLGGLDLSSNQLRGSVPKWLWEVGKCMRSSFDHQEEQVLYPGSRGVALKT</sequence>
<dbReference type="Pfam" id="PF00560">
    <property type="entry name" value="LRR_1"/>
    <property type="match status" value="4"/>
</dbReference>
<evidence type="ECO:0000313" key="3">
    <source>
        <dbReference type="Proteomes" id="UP001187192"/>
    </source>
</evidence>
<dbReference type="InterPro" id="IPR032675">
    <property type="entry name" value="LRR_dom_sf"/>
</dbReference>
<dbReference type="PANTHER" id="PTHR48060">
    <property type="entry name" value="DNA DAMAGE-REPAIR/TOLERATION PROTEIN DRT100"/>
    <property type="match status" value="1"/>
</dbReference>
<organism evidence="2 3">
    <name type="scientific">Ficus carica</name>
    <name type="common">Common fig</name>
    <dbReference type="NCBI Taxonomy" id="3494"/>
    <lineage>
        <taxon>Eukaryota</taxon>
        <taxon>Viridiplantae</taxon>
        <taxon>Streptophyta</taxon>
        <taxon>Embryophyta</taxon>
        <taxon>Tracheophyta</taxon>
        <taxon>Spermatophyta</taxon>
        <taxon>Magnoliopsida</taxon>
        <taxon>eudicotyledons</taxon>
        <taxon>Gunneridae</taxon>
        <taxon>Pentapetalae</taxon>
        <taxon>rosids</taxon>
        <taxon>fabids</taxon>
        <taxon>Rosales</taxon>
        <taxon>Moraceae</taxon>
        <taxon>Ficeae</taxon>
        <taxon>Ficus</taxon>
    </lineage>
</organism>
<accession>A0AA88DZQ2</accession>
<dbReference type="AlphaFoldDB" id="A0AA88DZQ2"/>
<evidence type="ECO:0000313" key="2">
    <source>
        <dbReference type="EMBL" id="GMN64961.1"/>
    </source>
</evidence>
<dbReference type="InterPro" id="IPR053211">
    <property type="entry name" value="DNA_repair-toleration"/>
</dbReference>
<dbReference type="Gene3D" id="3.80.10.10">
    <property type="entry name" value="Ribonuclease Inhibitor"/>
    <property type="match status" value="3"/>
</dbReference>
<gene>
    <name evidence="2" type="ORF">TIFTF001_034035</name>
</gene>
<name>A0AA88DZQ2_FICCA</name>